<organism evidence="1 2">
    <name type="scientific">Trichoderma harzianum</name>
    <name type="common">Hypocrea lixii</name>
    <dbReference type="NCBI Taxonomy" id="5544"/>
    <lineage>
        <taxon>Eukaryota</taxon>
        <taxon>Fungi</taxon>
        <taxon>Dikarya</taxon>
        <taxon>Ascomycota</taxon>
        <taxon>Pezizomycotina</taxon>
        <taxon>Sordariomycetes</taxon>
        <taxon>Hypocreomycetidae</taxon>
        <taxon>Hypocreales</taxon>
        <taxon>Hypocreaceae</taxon>
        <taxon>Trichoderma</taxon>
    </lineage>
</organism>
<dbReference type="OrthoDB" id="3231004at2759"/>
<evidence type="ECO:0000313" key="1">
    <source>
        <dbReference type="EMBL" id="PNP41679.1"/>
    </source>
</evidence>
<protein>
    <submittedName>
        <fullName evidence="1">Uncharacterized protein</fullName>
    </submittedName>
</protein>
<proteinExistence type="predicted"/>
<dbReference type="Proteomes" id="UP000236290">
    <property type="component" value="Unassembled WGS sequence"/>
</dbReference>
<gene>
    <name evidence="1" type="ORF">THARTR1_11220</name>
</gene>
<reference evidence="1 2" key="1">
    <citation type="submission" date="2017-02" db="EMBL/GenBank/DDBJ databases">
        <title>Genomes of Trichoderma spp. with biocontrol activity.</title>
        <authorList>
            <person name="Gardiner D."/>
            <person name="Kazan K."/>
            <person name="Vos C."/>
            <person name="Harvey P."/>
        </authorList>
    </citation>
    <scope>NUCLEOTIDE SEQUENCE [LARGE SCALE GENOMIC DNA]</scope>
    <source>
        <strain evidence="1 2">Tr1</strain>
    </source>
</reference>
<name>A0A2K0T831_TRIHA</name>
<dbReference type="EMBL" id="MTYI01000420">
    <property type="protein sequence ID" value="PNP41679.1"/>
    <property type="molecule type" value="Genomic_DNA"/>
</dbReference>
<dbReference type="AlphaFoldDB" id="A0A2K0T831"/>
<accession>A0A2K0T831</accession>
<comment type="caution">
    <text evidence="1">The sequence shown here is derived from an EMBL/GenBank/DDBJ whole genome shotgun (WGS) entry which is preliminary data.</text>
</comment>
<sequence>MDFLQLAPYNDTMRLGQGYNSFLQLPCLDGAVKIDESDLQAHVARADPSAKVSQVVSYNSQFVERISDVVRSMNISAASSIKSGTIGMPGNSLGLDEAKFADSDLNAVISVKVINRKFPLPDNGSFRLDLAIHKT</sequence>
<evidence type="ECO:0000313" key="2">
    <source>
        <dbReference type="Proteomes" id="UP000236290"/>
    </source>
</evidence>